<evidence type="ECO:0000313" key="3">
    <source>
        <dbReference type="Proteomes" id="UP000095512"/>
    </source>
</evidence>
<dbReference type="InterPro" id="IPR017896">
    <property type="entry name" value="4Fe4S_Fe-S-bd"/>
</dbReference>
<dbReference type="PANTHER" id="PTHR43196:SF2">
    <property type="entry name" value="PHOSPHOADENOSINE PHOSPHOSULFATE REDUCTASE"/>
    <property type="match status" value="1"/>
</dbReference>
<dbReference type="Pfam" id="PF01507">
    <property type="entry name" value="PAPS_reduct"/>
    <property type="match status" value="1"/>
</dbReference>
<proteinExistence type="predicted"/>
<dbReference type="AlphaFoldDB" id="A0A174KQK1"/>
<dbReference type="InterPro" id="IPR050128">
    <property type="entry name" value="Sulfate_adenylyltrnsfr_sub2"/>
</dbReference>
<evidence type="ECO:0000313" key="2">
    <source>
        <dbReference type="EMBL" id="CUP11875.1"/>
    </source>
</evidence>
<keyword evidence="2" id="KW-0808">Transferase</keyword>
<gene>
    <name evidence="2" type="ORF">ERS852480_02668</name>
</gene>
<dbReference type="InterPro" id="IPR002500">
    <property type="entry name" value="PAPS_reduct_dom"/>
</dbReference>
<feature type="domain" description="4Fe-4S ferredoxin-type" evidence="1">
    <location>
        <begin position="457"/>
        <end position="487"/>
    </location>
</feature>
<dbReference type="SUPFAM" id="SSF54862">
    <property type="entry name" value="4Fe-4S ferredoxins"/>
    <property type="match status" value="1"/>
</dbReference>
<dbReference type="RefSeq" id="WP_081031190.1">
    <property type="nucleotide sequence ID" value="NZ_CZAB01000022.1"/>
</dbReference>
<dbReference type="EMBL" id="CZAB01000022">
    <property type="protein sequence ID" value="CUP11875.1"/>
    <property type="molecule type" value="Genomic_DNA"/>
</dbReference>
<evidence type="ECO:0000259" key="1">
    <source>
        <dbReference type="PROSITE" id="PS51379"/>
    </source>
</evidence>
<dbReference type="PANTHER" id="PTHR43196">
    <property type="entry name" value="SULFATE ADENYLYLTRANSFERASE SUBUNIT 2"/>
    <property type="match status" value="1"/>
</dbReference>
<reference evidence="2 3" key="1">
    <citation type="submission" date="2015-09" db="EMBL/GenBank/DDBJ databases">
        <authorList>
            <consortium name="Pathogen Informatics"/>
        </authorList>
    </citation>
    <scope>NUCLEOTIDE SEQUENCE [LARGE SCALE GENOMIC DNA]</scope>
    <source>
        <strain evidence="2 3">2789STDY5834865</strain>
    </source>
</reference>
<organism evidence="2 3">
    <name type="scientific">Enterocloster clostridioformis</name>
    <dbReference type="NCBI Taxonomy" id="1531"/>
    <lineage>
        <taxon>Bacteria</taxon>
        <taxon>Bacillati</taxon>
        <taxon>Bacillota</taxon>
        <taxon>Clostridia</taxon>
        <taxon>Lachnospirales</taxon>
        <taxon>Lachnospiraceae</taxon>
        <taxon>Enterocloster</taxon>
    </lineage>
</organism>
<protein>
    <submittedName>
        <fullName evidence="2">Phospho-adenylylsulfate sulfotransferase</fullName>
    </submittedName>
</protein>
<dbReference type="GO" id="GO:0016740">
    <property type="term" value="F:transferase activity"/>
    <property type="evidence" value="ECO:0007669"/>
    <property type="project" value="UniProtKB-KW"/>
</dbReference>
<dbReference type="SUPFAM" id="SSF52402">
    <property type="entry name" value="Adenine nucleotide alpha hydrolases-like"/>
    <property type="match status" value="1"/>
</dbReference>
<accession>A0A174KQK1</accession>
<dbReference type="Proteomes" id="UP000095512">
    <property type="component" value="Unassembled WGS sequence"/>
</dbReference>
<dbReference type="PROSITE" id="PS51379">
    <property type="entry name" value="4FE4S_FER_2"/>
    <property type="match status" value="1"/>
</dbReference>
<dbReference type="InterPro" id="IPR014729">
    <property type="entry name" value="Rossmann-like_a/b/a_fold"/>
</dbReference>
<name>A0A174KQK1_9FIRM</name>
<sequence>MYQYLWDEETGGLLLTTEQSKFSKEPRPVYASELTILGFDQYWSYPKDDSAPLMWSEANNYIYRGRTVARTKGGSYYSKPEIVFEEAPEPDGIPLQFIDIEAMTKKNEAILETLVQETIQTVYNTYREYKDKIDVFYVAFSGGKDSVVALDIVQRAIPHDDFMVLFGNTRMEFPDTYELVERIKAECLKEGIRFYQAESKLLPQNTWSCFGPPSTSNRWCCSVHKTSPQINLLREITGKRDFTGMAFTGVRAEESLARSTYDTVSDGQKHSGQMSCHTILDWTSAELYCYIYARHLHLNEAYKKGNMRVGCLVCPNSTGKHEYIKRCSYKSEVDFFLGKIASTSGKTNYSEADMKEFIDGGFWRTRKSGRELNLGQDKFEVISGSKPPMIDTFVTHLKWQHWGKTIGDITQVAEDEYTIQFEGKSYTVRTVRGESKTTFILENCESTKSDIKFQSLMRSVVIKSLYCVGCGECEAECKHDCIDMKNGIVIRDNCVHCYRCHDVKEHCLRYASIRNKITEGRRMAGIDRYFTFGTRDEWLDSFIRYEGGKEFWLSDGDGQVANKKKDAFRNFTDDAGLTAYDKTADGDKYTKCVPTPFADVIIREGAYSQTSWALILCNLVYTPAFNWFVTELEFGTSYTPDLLNLMLTDVMVNDTKGKGKRNVIDALKIVMAKTPLGKDRIFADCDIDEKTSASGRETVTLNSFMRCSWATSDARVILYSLYKFAEKCGGYYQFSLSTLLDDSIERDGISPTRIFGLDYDAMVPILNGLSVNYPEFISASFSLGLDTISLREDKSSQDVLAIF</sequence>
<dbReference type="Gene3D" id="3.40.50.620">
    <property type="entry name" value="HUPs"/>
    <property type="match status" value="1"/>
</dbReference>